<dbReference type="Proteomes" id="UP000054032">
    <property type="component" value="Unassembled WGS sequence"/>
</dbReference>
<evidence type="ECO:0000313" key="1">
    <source>
        <dbReference type="EMBL" id="EUC46387.1"/>
    </source>
</evidence>
<keyword evidence="2" id="KW-1185">Reference proteome</keyword>
<dbReference type="HOGENOM" id="CLU_2793615_0_0_1"/>
<gene>
    <name evidence="1" type="ORF">COCMIDRAFT_36006</name>
</gene>
<name>W6Z3Q5_COCMI</name>
<sequence length="68" mass="7254">MCQGPFSTSSWACVSLVYCNCSCILAISNRLLSSYATAAFDLSPKIDLASNKKPPQSSTQCGPFQAML</sequence>
<reference evidence="1 2" key="1">
    <citation type="journal article" date="2013" name="PLoS Genet.">
        <title>Comparative genome structure, secondary metabolite, and effector coding capacity across Cochliobolus pathogens.</title>
        <authorList>
            <person name="Condon B.J."/>
            <person name="Leng Y."/>
            <person name="Wu D."/>
            <person name="Bushley K.E."/>
            <person name="Ohm R.A."/>
            <person name="Otillar R."/>
            <person name="Martin J."/>
            <person name="Schackwitz W."/>
            <person name="Grimwood J."/>
            <person name="MohdZainudin N."/>
            <person name="Xue C."/>
            <person name="Wang R."/>
            <person name="Manning V.A."/>
            <person name="Dhillon B."/>
            <person name="Tu Z.J."/>
            <person name="Steffenson B.J."/>
            <person name="Salamov A."/>
            <person name="Sun H."/>
            <person name="Lowry S."/>
            <person name="LaButti K."/>
            <person name="Han J."/>
            <person name="Copeland A."/>
            <person name="Lindquist E."/>
            <person name="Barry K."/>
            <person name="Schmutz J."/>
            <person name="Baker S.E."/>
            <person name="Ciuffetti L.M."/>
            <person name="Grigoriev I.V."/>
            <person name="Zhong S."/>
            <person name="Turgeon B.G."/>
        </authorList>
    </citation>
    <scope>NUCLEOTIDE SEQUENCE [LARGE SCALE GENOMIC DNA]</scope>
    <source>
        <strain evidence="1 2">ATCC 44560</strain>
    </source>
</reference>
<protein>
    <submittedName>
        <fullName evidence="1">Uncharacterized protein</fullName>
    </submittedName>
</protein>
<dbReference type="GeneID" id="19122919"/>
<organism evidence="1 2">
    <name type="scientific">Bipolaris oryzae ATCC 44560</name>
    <dbReference type="NCBI Taxonomy" id="930090"/>
    <lineage>
        <taxon>Eukaryota</taxon>
        <taxon>Fungi</taxon>
        <taxon>Dikarya</taxon>
        <taxon>Ascomycota</taxon>
        <taxon>Pezizomycotina</taxon>
        <taxon>Dothideomycetes</taxon>
        <taxon>Pleosporomycetidae</taxon>
        <taxon>Pleosporales</taxon>
        <taxon>Pleosporineae</taxon>
        <taxon>Pleosporaceae</taxon>
        <taxon>Bipolaris</taxon>
    </lineage>
</organism>
<proteinExistence type="predicted"/>
<evidence type="ECO:0000313" key="2">
    <source>
        <dbReference type="Proteomes" id="UP000054032"/>
    </source>
</evidence>
<dbReference type="RefSeq" id="XP_007687108.1">
    <property type="nucleotide sequence ID" value="XM_007688918.1"/>
</dbReference>
<dbReference type="EMBL" id="KI963967">
    <property type="protein sequence ID" value="EUC46387.1"/>
    <property type="molecule type" value="Genomic_DNA"/>
</dbReference>
<accession>W6Z3Q5</accession>
<dbReference type="OrthoDB" id="10288292at2759"/>
<dbReference type="AlphaFoldDB" id="W6Z3Q5"/>
<dbReference type="KEGG" id="bor:COCMIDRAFT_36006"/>